<keyword evidence="3" id="KW-0812">Transmembrane</keyword>
<feature type="non-terminal residue" evidence="7">
    <location>
        <position position="81"/>
    </location>
</feature>
<evidence type="ECO:0000313" key="7">
    <source>
        <dbReference type="EMBL" id="EEN61747.1"/>
    </source>
</evidence>
<dbReference type="PANTHER" id="PTHR10877:SF194">
    <property type="entry name" value="LOCATION OF VULVA DEFECTIVE 1"/>
    <property type="match status" value="1"/>
</dbReference>
<comment type="similarity">
    <text evidence="2">Belongs to the polycystin family.</text>
</comment>
<dbReference type="PANTHER" id="PTHR10877">
    <property type="entry name" value="POLYCYSTIN FAMILY MEMBER"/>
    <property type="match status" value="1"/>
</dbReference>
<dbReference type="InterPro" id="IPR051223">
    <property type="entry name" value="Polycystin"/>
</dbReference>
<organism>
    <name type="scientific">Branchiostoma floridae</name>
    <name type="common">Florida lancelet</name>
    <name type="synonym">Amphioxus</name>
    <dbReference type="NCBI Taxonomy" id="7739"/>
    <lineage>
        <taxon>Eukaryota</taxon>
        <taxon>Metazoa</taxon>
        <taxon>Chordata</taxon>
        <taxon>Cephalochordata</taxon>
        <taxon>Leptocardii</taxon>
        <taxon>Amphioxiformes</taxon>
        <taxon>Branchiostomatidae</taxon>
        <taxon>Branchiostoma</taxon>
    </lineage>
</organism>
<dbReference type="AlphaFoldDB" id="C3YDD6"/>
<feature type="domain" description="Polycystin" evidence="6">
    <location>
        <begin position="8"/>
        <end position="81"/>
    </location>
</feature>
<keyword evidence="5" id="KW-0472">Membrane</keyword>
<evidence type="ECO:0000256" key="3">
    <source>
        <dbReference type="ARBA" id="ARBA00022692"/>
    </source>
</evidence>
<gene>
    <name evidence="7" type="ORF">BRAFLDRAFT_218272</name>
</gene>
<reference evidence="7" key="1">
    <citation type="journal article" date="2008" name="Nature">
        <title>The amphioxus genome and the evolution of the chordate karyotype.</title>
        <authorList>
            <consortium name="US DOE Joint Genome Institute (JGI-PGF)"/>
            <person name="Putnam N.H."/>
            <person name="Butts T."/>
            <person name="Ferrier D.E.K."/>
            <person name="Furlong R.F."/>
            <person name="Hellsten U."/>
            <person name="Kawashima T."/>
            <person name="Robinson-Rechavi M."/>
            <person name="Shoguchi E."/>
            <person name="Terry A."/>
            <person name="Yu J.-K."/>
            <person name="Benito-Gutierrez E.L."/>
            <person name="Dubchak I."/>
            <person name="Garcia-Fernandez J."/>
            <person name="Gibson-Brown J.J."/>
            <person name="Grigoriev I.V."/>
            <person name="Horton A.C."/>
            <person name="de Jong P.J."/>
            <person name="Jurka J."/>
            <person name="Kapitonov V.V."/>
            <person name="Kohara Y."/>
            <person name="Kuroki Y."/>
            <person name="Lindquist E."/>
            <person name="Lucas S."/>
            <person name="Osoegawa K."/>
            <person name="Pennacchio L.A."/>
            <person name="Salamov A.A."/>
            <person name="Satou Y."/>
            <person name="Sauka-Spengler T."/>
            <person name="Schmutz J."/>
            <person name="Shin-I T."/>
            <person name="Toyoda A."/>
            <person name="Bronner-Fraser M."/>
            <person name="Fujiyama A."/>
            <person name="Holland L.Z."/>
            <person name="Holland P.W.H."/>
            <person name="Satoh N."/>
            <person name="Rokhsar D.S."/>
        </authorList>
    </citation>
    <scope>NUCLEOTIDE SEQUENCE [LARGE SCALE GENOMIC DNA]</scope>
    <source>
        <strain evidence="7">S238N-H82</strain>
        <tissue evidence="7">Testes</tissue>
    </source>
</reference>
<proteinExistence type="inferred from homology"/>
<comment type="subcellular location">
    <subcellularLocation>
        <location evidence="1">Membrane</location>
        <topology evidence="1">Multi-pass membrane protein</topology>
    </subcellularLocation>
</comment>
<sequence length="81" mass="9148">SAWNVSKDHGKNFLPYVGKLDVYDGSGYFAQLGNTKEQAMGVLCHPFNNNWTDFQTRALFVEFALLSNNVKLVCVVTYLIE</sequence>
<evidence type="ECO:0000256" key="2">
    <source>
        <dbReference type="ARBA" id="ARBA00007200"/>
    </source>
</evidence>
<name>C3YDD6_BRAFL</name>
<feature type="non-terminal residue" evidence="7">
    <location>
        <position position="1"/>
    </location>
</feature>
<keyword evidence="4" id="KW-1133">Transmembrane helix</keyword>
<dbReference type="InterPro" id="IPR046791">
    <property type="entry name" value="Polycystin_dom"/>
</dbReference>
<dbReference type="EMBL" id="GG666503">
    <property type="protein sequence ID" value="EEN61747.1"/>
    <property type="molecule type" value="Genomic_DNA"/>
</dbReference>
<dbReference type="GO" id="GO:0016020">
    <property type="term" value="C:membrane"/>
    <property type="evidence" value="ECO:0007669"/>
    <property type="project" value="UniProtKB-SubCell"/>
</dbReference>
<evidence type="ECO:0000256" key="5">
    <source>
        <dbReference type="ARBA" id="ARBA00023136"/>
    </source>
</evidence>
<accession>C3YDD6</accession>
<protein>
    <recommendedName>
        <fullName evidence="6">Polycystin domain-containing protein</fullName>
    </recommendedName>
</protein>
<evidence type="ECO:0000256" key="4">
    <source>
        <dbReference type="ARBA" id="ARBA00022989"/>
    </source>
</evidence>
<dbReference type="InParanoid" id="C3YDD6"/>
<evidence type="ECO:0000259" key="6">
    <source>
        <dbReference type="Pfam" id="PF20519"/>
    </source>
</evidence>
<evidence type="ECO:0000256" key="1">
    <source>
        <dbReference type="ARBA" id="ARBA00004141"/>
    </source>
</evidence>
<dbReference type="Pfam" id="PF20519">
    <property type="entry name" value="Polycystin_dom"/>
    <property type="match status" value="1"/>
</dbReference>